<accession>A0A8S1IQC3</accession>
<dbReference type="AlphaFoldDB" id="A0A8S1IQC3"/>
<protein>
    <submittedName>
        <fullName evidence="1">Uncharacterized protein</fullName>
    </submittedName>
</protein>
<proteinExistence type="predicted"/>
<evidence type="ECO:0000313" key="1">
    <source>
        <dbReference type="EMBL" id="CAD7697158.1"/>
    </source>
</evidence>
<dbReference type="Proteomes" id="UP000708148">
    <property type="component" value="Unassembled WGS sequence"/>
</dbReference>
<comment type="caution">
    <text evidence="1">The sequence shown here is derived from an EMBL/GenBank/DDBJ whole genome shotgun (WGS) entry which is preliminary data.</text>
</comment>
<name>A0A8S1IQC3_9CHLO</name>
<evidence type="ECO:0000313" key="2">
    <source>
        <dbReference type="Proteomes" id="UP000708148"/>
    </source>
</evidence>
<organism evidence="1 2">
    <name type="scientific">Ostreobium quekettii</name>
    <dbReference type="NCBI Taxonomy" id="121088"/>
    <lineage>
        <taxon>Eukaryota</taxon>
        <taxon>Viridiplantae</taxon>
        <taxon>Chlorophyta</taxon>
        <taxon>core chlorophytes</taxon>
        <taxon>Ulvophyceae</taxon>
        <taxon>TCBD clade</taxon>
        <taxon>Bryopsidales</taxon>
        <taxon>Ostreobineae</taxon>
        <taxon>Ostreobiaceae</taxon>
        <taxon>Ostreobium</taxon>
    </lineage>
</organism>
<keyword evidence="2" id="KW-1185">Reference proteome</keyword>
<sequence>MCFLRQASQQAHYENEKREWQKIIQEQQKSMEEAQSQTPNMGDVEMLRLQLRDEIEQLYQDKYRALEVENERTLDKCLSLTRNYEALKSEMDTTVGSRDWQVQRSLRKCCHIFFFTLLDNHASSGRRGYWVVINLLKILECSFWGR</sequence>
<reference evidence="1" key="1">
    <citation type="submission" date="2020-12" db="EMBL/GenBank/DDBJ databases">
        <authorList>
            <person name="Iha C."/>
        </authorList>
    </citation>
    <scope>NUCLEOTIDE SEQUENCE</scope>
</reference>
<dbReference type="EMBL" id="CAJHUC010000614">
    <property type="protein sequence ID" value="CAD7697158.1"/>
    <property type="molecule type" value="Genomic_DNA"/>
</dbReference>
<gene>
    <name evidence="1" type="ORF">OSTQU699_LOCUS2519</name>
</gene>